<evidence type="ECO:0000259" key="3">
    <source>
        <dbReference type="Pfam" id="PF24778"/>
    </source>
</evidence>
<dbReference type="PROSITE" id="PS50096">
    <property type="entry name" value="IQ"/>
    <property type="match status" value="1"/>
</dbReference>
<evidence type="ECO:0000313" key="5">
    <source>
        <dbReference type="Ensembl" id="ENSSFOP00015018771.2"/>
    </source>
</evidence>
<dbReference type="Pfam" id="PF24798">
    <property type="entry name" value="Ig-CFAP74_4th"/>
    <property type="match status" value="1"/>
</dbReference>
<reference evidence="5 6" key="1">
    <citation type="submission" date="2019-04" db="EMBL/GenBank/DDBJ databases">
        <authorList>
            <consortium name="Wellcome Sanger Institute Data Sharing"/>
        </authorList>
    </citation>
    <scope>NUCLEOTIDE SEQUENCE [LARGE SCALE GENOMIC DNA]</scope>
</reference>
<dbReference type="Pfam" id="PF24770">
    <property type="entry name" value="Ig-CFAP74_2"/>
    <property type="match status" value="1"/>
</dbReference>
<feature type="domain" description="CFAP74 third Ig-like" evidence="3">
    <location>
        <begin position="836"/>
        <end position="948"/>
    </location>
</feature>
<dbReference type="InterPro" id="IPR056307">
    <property type="entry name" value="Ig-CFAP74_3rd"/>
</dbReference>
<feature type="region of interest" description="Disordered" evidence="1">
    <location>
        <begin position="710"/>
        <end position="779"/>
    </location>
</feature>
<evidence type="ECO:0000259" key="2">
    <source>
        <dbReference type="Pfam" id="PF24770"/>
    </source>
</evidence>
<accession>A0A8C9RRC9</accession>
<dbReference type="InterPro" id="IPR056310">
    <property type="entry name" value="Ig-CFAP74_4th"/>
</dbReference>
<proteinExistence type="predicted"/>
<dbReference type="GeneTree" id="ENSGT00900000141054"/>
<evidence type="ECO:0000313" key="6">
    <source>
        <dbReference type="Proteomes" id="UP000694397"/>
    </source>
</evidence>
<dbReference type="InterPro" id="IPR056306">
    <property type="entry name" value="Ig-CFAP74_2nd"/>
</dbReference>
<feature type="region of interest" description="Disordered" evidence="1">
    <location>
        <begin position="1175"/>
        <end position="1237"/>
    </location>
</feature>
<dbReference type="Gene3D" id="2.60.40.10">
    <property type="entry name" value="Immunoglobulins"/>
    <property type="match status" value="4"/>
</dbReference>
<feature type="compositionally biased region" description="Pro residues" evidence="1">
    <location>
        <begin position="1216"/>
        <end position="1232"/>
    </location>
</feature>
<dbReference type="PANTHER" id="PTHR22538:SF0">
    <property type="entry name" value="CILIA- AND FLAGELLA-ASSOCIATED PROTEIN 74"/>
    <property type="match status" value="1"/>
</dbReference>
<evidence type="ECO:0000256" key="1">
    <source>
        <dbReference type="SAM" id="MobiDB-lite"/>
    </source>
</evidence>
<dbReference type="Proteomes" id="UP000694397">
    <property type="component" value="Chromosome 2"/>
</dbReference>
<feature type="compositionally biased region" description="Acidic residues" evidence="1">
    <location>
        <begin position="467"/>
        <end position="477"/>
    </location>
</feature>
<feature type="domain" description="CFAP74 fourth Ig-like" evidence="4">
    <location>
        <begin position="954"/>
        <end position="1048"/>
    </location>
</feature>
<keyword evidence="6" id="KW-1185">Reference proteome</keyword>
<reference evidence="5" key="2">
    <citation type="submission" date="2025-08" db="UniProtKB">
        <authorList>
            <consortium name="Ensembl"/>
        </authorList>
    </citation>
    <scope>IDENTIFICATION</scope>
</reference>
<dbReference type="Ensembl" id="ENSSFOT00015018984.2">
    <property type="protein sequence ID" value="ENSSFOP00015018771.2"/>
    <property type="gene ID" value="ENSSFOG00015012067.2"/>
</dbReference>
<dbReference type="Pfam" id="PF24771">
    <property type="entry name" value="Ig_CFAP74_1st"/>
    <property type="match status" value="1"/>
</dbReference>
<reference evidence="5" key="3">
    <citation type="submission" date="2025-09" db="UniProtKB">
        <authorList>
            <consortium name="Ensembl"/>
        </authorList>
    </citation>
    <scope>IDENTIFICATION</scope>
</reference>
<feature type="region of interest" description="Disordered" evidence="1">
    <location>
        <begin position="1"/>
        <end position="21"/>
    </location>
</feature>
<sequence length="1693" mass="188249">MDAEERPLEEPSDVPESSTQNAFCVVSPGAETHDEGQDVSEVNEVIEVSEVSDVSDEDKPFPTTADELTEFSQDWEGIAAGRRSHADRVWMFKLRRNLDQLDSFYKQKEQEVLKAREELKACQQHVTELREQRDKVDAKMERQKEEDNTAALFRLRAQLNRLSAELNAEEELEAQLSLALREHEVELCRVEVELGRLSLLRQELQREEKLFEAEKVQKATERLHREEEATRKTQLRIQQERRKLKALAQEEKEKRRKMAEEIRASRQKASVYLKETVKRIQHEAAAKELEERELQTRRMQAALSLKNNIATIQENLRIHQARKKDRVLKKKEEERRLLERLEAEGYDVGKYMNQLKKLKDREKKKKKLEEKWKSKHAEMATKLSPEESLVERPKKQKALLSPPRPPSLAMALSPRISQESLVQDLESVVAETEEEPVRSEQLPCSSSSDEDSPASGDSSPLGWGSSEEVEDEGDKELEDGGFEESLALPEFSGLWEQANWEYTVPQDDELSSQTEEEPSAMTPEMMWKKYSSGKEFKGRPFVSKPESITFKDFEVGKTYKKRITLTNVTYFTNYCKFLGISQHLKDFISVQFEPPGPMSPGMACDFLTTFKPMINKELEGDVRFLSVVGPFTVPVKCTVKKCDLAVDCSLIDFGAHVVGQTISRTITLTNRGALGTHFVLVPSISLGRPPSPGPLPSQEGQATEVLLNPEAPSDQEDGLRQPEPAEPGGDSENVDTSTETEQGQRELEQPSKDLGSAVVSSEPPDPTQEEPQQGSDIKIGEVKEGEIGPLECVKLEVVFTPSVPGEAKMDFYIRFSDPASQQILITVRGLALSVPVWITQPNIDLKICMYDRLYQDTITVQSKASTTLRLTFQVCKELRSHMEILPRTGYVQAQSTFHAQLKFLPRSSLPKDASQFFDSETGVLEVPLTIQVADQVHLIAFTVYAILTSSDLEFDVTDVDFGHCSVFESVKTVVRLTNLSLLPQDFGFVGTPKYVDIQPNHGFGTLLPLETLAMDITFGPRKSGKFTFQLVCKSGINREFRLSCQAVGVHPPLELSRSQVEFAATALGDCAAAVLHVVNPHTGSSELTRPMPRIGNGPIAPVGPRLFEFILPENAEISIAPAVGRVLPGQRCLVQVSFRPQLREQQVREEAVRLVCEAHGQREKEAEQAELEALASLQAEPEVPKKEPQPDPKARGKKAAPARPPSKPIPKEEPVKAPPPPKPRSPFLPPSPEDIQEGSQEYMAGKTSLLRSFPGRVHRYVVPCFVSDGDAPDRGQGEGLPYSLHNTLYLEVRCPAVRPYLAVVSSGGSTTVNFQEVAIGQTAKQRVAVKNFSERTLELRSSLLDVSSPFTVLNALRPLAPGAMHSILLGFTPDETKEYYDTVDIKSREMSLQLLLLGVGVQPTVTCVYDGDLMDFGYVLEKEGVSQVFTLQNTSTLQVRFCVHLDSLSNHQQQGLPEFLTPGLAPTVGTQNYSSTCVFSASPAEGTIPPGKTQEVTVTFQPDHESLYFSDKLSVEIMNQQTVCTLKLKGAAARRPTFLRGGDPLGVTIESLATLPPGEDTKQADADKAPRTVLLTFSALHTDDSVLPAVRQLEVGFLRWAQAKKQVMELCWDNLAALQQKGFSVEPPCDTLDMGTQKTITVTWAPPVGYGLDEVVHATAQLSLKGDDVEVYNVTLLAAIMEPAGLEATPSAC</sequence>
<feature type="region of interest" description="Disordered" evidence="1">
    <location>
        <begin position="360"/>
        <end position="477"/>
    </location>
</feature>
<protein>
    <submittedName>
        <fullName evidence="5">Cilia and flagella associated protein 74</fullName>
    </submittedName>
</protein>
<organism evidence="5 6">
    <name type="scientific">Scleropages formosus</name>
    <name type="common">Asian bonytongue</name>
    <name type="synonym">Osteoglossum formosum</name>
    <dbReference type="NCBI Taxonomy" id="113540"/>
    <lineage>
        <taxon>Eukaryota</taxon>
        <taxon>Metazoa</taxon>
        <taxon>Chordata</taxon>
        <taxon>Craniata</taxon>
        <taxon>Vertebrata</taxon>
        <taxon>Euteleostomi</taxon>
        <taxon>Actinopterygii</taxon>
        <taxon>Neopterygii</taxon>
        <taxon>Teleostei</taxon>
        <taxon>Osteoglossocephala</taxon>
        <taxon>Osteoglossomorpha</taxon>
        <taxon>Osteoglossiformes</taxon>
        <taxon>Osteoglossidae</taxon>
        <taxon>Scleropages</taxon>
    </lineage>
</organism>
<evidence type="ECO:0000259" key="4">
    <source>
        <dbReference type="Pfam" id="PF24798"/>
    </source>
</evidence>
<dbReference type="OrthoDB" id="545169at2759"/>
<dbReference type="PANTHER" id="PTHR22538">
    <property type="entry name" value="CILIA- AND FLAGELLA-ASSOCIATED PROTEIN 74"/>
    <property type="match status" value="1"/>
</dbReference>
<feature type="compositionally biased region" description="Basic and acidic residues" evidence="1">
    <location>
        <begin position="360"/>
        <end position="379"/>
    </location>
</feature>
<feature type="compositionally biased region" description="Basic and acidic residues" evidence="1">
    <location>
        <begin position="742"/>
        <end position="751"/>
    </location>
</feature>
<gene>
    <name evidence="5" type="primary">CFAP74</name>
    <name evidence="5" type="synonym">cfap74</name>
</gene>
<dbReference type="Pfam" id="PF24778">
    <property type="entry name" value="Ig-CFAP74_3rd"/>
    <property type="match status" value="1"/>
</dbReference>
<dbReference type="InterPro" id="IPR013783">
    <property type="entry name" value="Ig-like_fold"/>
</dbReference>
<feature type="compositionally biased region" description="Low complexity" evidence="1">
    <location>
        <begin position="443"/>
        <end position="460"/>
    </location>
</feature>
<name>A0A8C9RRC9_SCLFO</name>
<feature type="compositionally biased region" description="Basic and acidic residues" evidence="1">
    <location>
        <begin position="1182"/>
        <end position="1194"/>
    </location>
</feature>
<feature type="domain" description="CFAP74 second Ig-like" evidence="2">
    <location>
        <begin position="644"/>
        <end position="834"/>
    </location>
</feature>